<dbReference type="PANTHER" id="PTHR24092">
    <property type="entry name" value="PROBABLE PHOSPHOLIPID-TRANSPORTING ATPASE"/>
    <property type="match status" value="1"/>
</dbReference>
<comment type="caution">
    <text evidence="19">The sequence shown here is derived from an EMBL/GenBank/DDBJ whole genome shotgun (WGS) entry which is preliminary data.</text>
</comment>
<gene>
    <name evidence="19" type="ORF">AKO1_003969</name>
</gene>
<dbReference type="Gene3D" id="2.70.150.10">
    <property type="entry name" value="Calcium-transporting ATPase, cytoplasmic transduction domain A"/>
    <property type="match status" value="1"/>
</dbReference>
<dbReference type="InterPro" id="IPR032631">
    <property type="entry name" value="P-type_ATPase_N"/>
</dbReference>
<evidence type="ECO:0000259" key="18">
    <source>
        <dbReference type="Pfam" id="PF16209"/>
    </source>
</evidence>
<keyword evidence="5 14" id="KW-0479">Metal-binding</keyword>
<evidence type="ECO:0000256" key="9">
    <source>
        <dbReference type="ARBA" id="ARBA00022967"/>
    </source>
</evidence>
<dbReference type="InterPro" id="IPR059000">
    <property type="entry name" value="ATPase_P-type_domA"/>
</dbReference>
<feature type="binding site" evidence="13">
    <location>
        <position position="693"/>
    </location>
    <ligand>
        <name>ATP</name>
        <dbReference type="ChEBI" id="CHEBI:30616"/>
    </ligand>
</feature>
<evidence type="ECO:0000256" key="6">
    <source>
        <dbReference type="ARBA" id="ARBA00022741"/>
    </source>
</evidence>
<evidence type="ECO:0000256" key="15">
    <source>
        <dbReference type="RuleBase" id="RU362033"/>
    </source>
</evidence>
<dbReference type="Proteomes" id="UP001431209">
    <property type="component" value="Unassembled WGS sequence"/>
</dbReference>
<dbReference type="GO" id="GO:0140326">
    <property type="term" value="F:ATPase-coupled intramembrane lipid transporter activity"/>
    <property type="evidence" value="ECO:0007669"/>
    <property type="project" value="UniProtKB-EC"/>
</dbReference>
<dbReference type="SUPFAM" id="SSF81653">
    <property type="entry name" value="Calcium ATPase, transduction domain A"/>
    <property type="match status" value="1"/>
</dbReference>
<keyword evidence="7 13" id="KW-0067">ATP-binding</keyword>
<keyword evidence="6 13" id="KW-0547">Nucleotide-binding</keyword>
<dbReference type="FunFam" id="2.70.150.10:FF:000021">
    <property type="entry name" value="Phospholipid-transporting ATPase"/>
    <property type="match status" value="1"/>
</dbReference>
<name>A0AAW2ZLC5_9EUKA</name>
<comment type="similarity">
    <text evidence="15">Belongs to the cation transport ATPase (P-type) (TC 3.A.3) family. Type IV subfamily.</text>
</comment>
<evidence type="ECO:0000256" key="12">
    <source>
        <dbReference type="PIRSR" id="PIRSR606539-1"/>
    </source>
</evidence>
<dbReference type="FunFam" id="3.40.50.1000:FF:000001">
    <property type="entry name" value="Phospholipid-transporting ATPase IC"/>
    <property type="match status" value="1"/>
</dbReference>
<feature type="binding site" evidence="13">
    <location>
        <position position="404"/>
    </location>
    <ligand>
        <name>ATP</name>
        <dbReference type="ChEBI" id="CHEBI:30616"/>
    </ligand>
</feature>
<accession>A0AAW2ZLC5</accession>
<dbReference type="SUPFAM" id="SSF81665">
    <property type="entry name" value="Calcium ATPase, transmembrane domain M"/>
    <property type="match status" value="1"/>
</dbReference>
<dbReference type="SUPFAM" id="SSF56784">
    <property type="entry name" value="HAD-like"/>
    <property type="match status" value="1"/>
</dbReference>
<comment type="caution">
    <text evidence="15">Lacks conserved residue(s) required for the propagation of feature annotation.</text>
</comment>
<feature type="transmembrane region" description="Helical" evidence="15">
    <location>
        <begin position="331"/>
        <end position="355"/>
    </location>
</feature>
<dbReference type="GO" id="GO:0005524">
    <property type="term" value="F:ATP binding"/>
    <property type="evidence" value="ECO:0007669"/>
    <property type="project" value="UniProtKB-UniRule"/>
</dbReference>
<dbReference type="Pfam" id="PF16209">
    <property type="entry name" value="PhoLip_ATPase_N"/>
    <property type="match status" value="1"/>
</dbReference>
<comment type="subcellular location">
    <subcellularLocation>
        <location evidence="2">Cell membrane</location>
    </subcellularLocation>
    <subcellularLocation>
        <location evidence="1 15">Membrane</location>
        <topology evidence="1 15">Multi-pass membrane protein</topology>
    </subcellularLocation>
</comment>
<evidence type="ECO:0000256" key="11">
    <source>
        <dbReference type="ARBA" id="ARBA00023136"/>
    </source>
</evidence>
<evidence type="ECO:0000256" key="4">
    <source>
        <dbReference type="ARBA" id="ARBA00022692"/>
    </source>
</evidence>
<evidence type="ECO:0000256" key="7">
    <source>
        <dbReference type="ARBA" id="ARBA00022840"/>
    </source>
</evidence>
<feature type="binding site" evidence="13">
    <location>
        <position position="611"/>
    </location>
    <ligand>
        <name>ATP</name>
        <dbReference type="ChEBI" id="CHEBI:30616"/>
    </ligand>
</feature>
<dbReference type="Gene3D" id="3.40.1110.10">
    <property type="entry name" value="Calcium-transporting ATPase, cytoplasmic domain N"/>
    <property type="match status" value="1"/>
</dbReference>
<dbReference type="SUPFAM" id="SSF81660">
    <property type="entry name" value="Metal cation-transporting ATPase, ATP-binding domain N"/>
    <property type="match status" value="1"/>
</dbReference>
<dbReference type="Pfam" id="PF13246">
    <property type="entry name" value="Cation_ATPase"/>
    <property type="match status" value="1"/>
</dbReference>
<proteinExistence type="inferred from homology"/>
<keyword evidence="11 15" id="KW-0472">Membrane</keyword>
<feature type="binding site" evidence="13">
    <location>
        <position position="692"/>
    </location>
    <ligand>
        <name>ATP</name>
        <dbReference type="ChEBI" id="CHEBI:30616"/>
    </ligand>
</feature>
<dbReference type="GO" id="GO:0000287">
    <property type="term" value="F:magnesium ion binding"/>
    <property type="evidence" value="ECO:0007669"/>
    <property type="project" value="UniProtKB-UniRule"/>
</dbReference>
<evidence type="ECO:0000256" key="8">
    <source>
        <dbReference type="ARBA" id="ARBA00022842"/>
    </source>
</evidence>
<dbReference type="AlphaFoldDB" id="A0AAW2ZLC5"/>
<organism evidence="19 20">
    <name type="scientific">Acrasis kona</name>
    <dbReference type="NCBI Taxonomy" id="1008807"/>
    <lineage>
        <taxon>Eukaryota</taxon>
        <taxon>Discoba</taxon>
        <taxon>Heterolobosea</taxon>
        <taxon>Tetramitia</taxon>
        <taxon>Eutetramitia</taxon>
        <taxon>Acrasidae</taxon>
        <taxon>Acrasis</taxon>
    </lineage>
</organism>
<dbReference type="InterPro" id="IPR023214">
    <property type="entry name" value="HAD_sf"/>
</dbReference>
<dbReference type="EC" id="7.6.2.1" evidence="15"/>
<feature type="binding site" evidence="14">
    <location>
        <position position="405"/>
    </location>
    <ligand>
        <name>Mg(2+)</name>
        <dbReference type="ChEBI" id="CHEBI:18420"/>
    </ligand>
</feature>
<evidence type="ECO:0000313" key="19">
    <source>
        <dbReference type="EMBL" id="KAL0490667.1"/>
    </source>
</evidence>
<keyword evidence="8 14" id="KW-0460">Magnesium</keyword>
<dbReference type="InterPro" id="IPR036412">
    <property type="entry name" value="HAD-like_sf"/>
</dbReference>
<keyword evidence="4 15" id="KW-0812">Transmembrane</keyword>
<dbReference type="Gene3D" id="3.40.50.1000">
    <property type="entry name" value="HAD superfamily/HAD-like"/>
    <property type="match status" value="1"/>
</dbReference>
<feature type="active site" description="4-aspartylphosphate intermediate" evidence="12">
    <location>
        <position position="403"/>
    </location>
</feature>
<evidence type="ECO:0000256" key="16">
    <source>
        <dbReference type="SAM" id="MobiDB-lite"/>
    </source>
</evidence>
<feature type="domain" description="P-type ATPase A" evidence="17">
    <location>
        <begin position="123"/>
        <end position="184"/>
    </location>
</feature>
<feature type="binding site" evidence="13">
    <location>
        <position position="403"/>
    </location>
    <ligand>
        <name>ATP</name>
        <dbReference type="ChEBI" id="CHEBI:30616"/>
    </ligand>
</feature>
<dbReference type="InterPro" id="IPR023299">
    <property type="entry name" value="ATPase_P-typ_cyto_dom_N"/>
</dbReference>
<feature type="transmembrane region" description="Helical" evidence="15">
    <location>
        <begin position="288"/>
        <end position="311"/>
    </location>
</feature>
<keyword evidence="3" id="KW-1003">Cell membrane</keyword>
<dbReference type="EMBL" id="JAOPGA020001708">
    <property type="protein sequence ID" value="KAL0490667.1"/>
    <property type="molecule type" value="Genomic_DNA"/>
</dbReference>
<dbReference type="Pfam" id="PF00122">
    <property type="entry name" value="E1-E2_ATPase"/>
    <property type="match status" value="1"/>
</dbReference>
<evidence type="ECO:0000256" key="5">
    <source>
        <dbReference type="ARBA" id="ARBA00022723"/>
    </source>
</evidence>
<dbReference type="InterPro" id="IPR008250">
    <property type="entry name" value="ATPase_P-typ_transduc_dom_A_sf"/>
</dbReference>
<evidence type="ECO:0000256" key="3">
    <source>
        <dbReference type="ARBA" id="ARBA00022475"/>
    </source>
</evidence>
<evidence type="ECO:0000256" key="10">
    <source>
        <dbReference type="ARBA" id="ARBA00022989"/>
    </source>
</evidence>
<dbReference type="GO" id="GO:0045332">
    <property type="term" value="P:phospholipid translocation"/>
    <property type="evidence" value="ECO:0007669"/>
    <property type="project" value="TreeGrafter"/>
</dbReference>
<reference evidence="19 20" key="1">
    <citation type="submission" date="2024-03" db="EMBL/GenBank/DDBJ databases">
        <title>The Acrasis kona genome and developmental transcriptomes reveal deep origins of eukaryotic multicellular pathways.</title>
        <authorList>
            <person name="Sheikh S."/>
            <person name="Fu C.-J."/>
            <person name="Brown M.W."/>
            <person name="Baldauf S.L."/>
        </authorList>
    </citation>
    <scope>NUCLEOTIDE SEQUENCE [LARGE SCALE GENOMIC DNA]</scope>
    <source>
        <strain evidence="19 20">ATCC MYA-3509</strain>
    </source>
</reference>
<evidence type="ECO:0000256" key="1">
    <source>
        <dbReference type="ARBA" id="ARBA00004141"/>
    </source>
</evidence>
<feature type="binding site" evidence="14">
    <location>
        <position position="403"/>
    </location>
    <ligand>
        <name>Mg(2+)</name>
        <dbReference type="ChEBI" id="CHEBI:18420"/>
    </ligand>
</feature>
<evidence type="ECO:0000256" key="14">
    <source>
        <dbReference type="PIRSR" id="PIRSR606539-3"/>
    </source>
</evidence>
<keyword evidence="10 15" id="KW-1133">Transmembrane helix</keyword>
<feature type="binding site" evidence="13">
    <location>
        <position position="512"/>
    </location>
    <ligand>
        <name>ATP</name>
        <dbReference type="ChEBI" id="CHEBI:30616"/>
    </ligand>
</feature>
<evidence type="ECO:0000313" key="20">
    <source>
        <dbReference type="Proteomes" id="UP001431209"/>
    </source>
</evidence>
<keyword evidence="20" id="KW-1185">Reference proteome</keyword>
<dbReference type="NCBIfam" id="TIGR01652">
    <property type="entry name" value="ATPase-Plipid"/>
    <property type="match status" value="1"/>
</dbReference>
<feature type="compositionally biased region" description="Polar residues" evidence="16">
    <location>
        <begin position="439"/>
        <end position="451"/>
    </location>
</feature>
<feature type="domain" description="P-type ATPase N-terminal" evidence="18">
    <location>
        <begin position="25"/>
        <end position="93"/>
    </location>
</feature>
<feature type="binding site" evidence="13">
    <location>
        <position position="554"/>
    </location>
    <ligand>
        <name>ATP</name>
        <dbReference type="ChEBI" id="CHEBI:30616"/>
    </ligand>
</feature>
<dbReference type="InterPro" id="IPR018303">
    <property type="entry name" value="ATPase_P-typ_P_site"/>
</dbReference>
<dbReference type="PANTHER" id="PTHR24092:SF150">
    <property type="entry name" value="PHOSPHOLIPID-TRANSPORTING ATPASE"/>
    <property type="match status" value="1"/>
</dbReference>
<feature type="binding site" evidence="13">
    <location>
        <position position="578"/>
    </location>
    <ligand>
        <name>ATP</name>
        <dbReference type="ChEBI" id="CHEBI:30616"/>
    </ligand>
</feature>
<keyword evidence="9 15" id="KW-1278">Translocase</keyword>
<protein>
    <recommendedName>
        <fullName evidence="15">Phospholipid-transporting ATPase</fullName>
        <ecNumber evidence="15">7.6.2.1</ecNumber>
    </recommendedName>
</protein>
<dbReference type="GO" id="GO:0005886">
    <property type="term" value="C:plasma membrane"/>
    <property type="evidence" value="ECO:0007669"/>
    <property type="project" value="UniProtKB-SubCell"/>
</dbReference>
<evidence type="ECO:0000259" key="17">
    <source>
        <dbReference type="Pfam" id="PF00122"/>
    </source>
</evidence>
<feature type="region of interest" description="Disordered" evidence="16">
    <location>
        <begin position="438"/>
        <end position="457"/>
    </location>
</feature>
<feature type="binding site" evidence="13">
    <location>
        <position position="694"/>
    </location>
    <ligand>
        <name>ATP</name>
        <dbReference type="ChEBI" id="CHEBI:30616"/>
    </ligand>
</feature>
<sequence>MFTDLIDKVKHKLPWNKLPAGARKVHSNNQEINKKRENRFCNNSVSTAKYNLISFIPKNLLEQFLRVANIYFLIVSCLQSFSGLSPTGRVGTIIPLAFVVIFQMIKDGFEDVKRHIGDRQVNRAKTKVVRDGKEIQVRWQDVVVGDVVRVGKNEPSPCDLVCLTSSSPNGLCYIETSQLDGETNLKIRRALPITNDDYQTPEALSKLKACVTCEQPNDQLYKFIGKIKLEDENDAPIEVEQILLRGAILKNTDHVYGLSIYTGKHSKLIMNSGDAPHKVSKVERVTNYGILGLFALELFVTLCCAIGIGMWQSRHSSMWYLYHEFSTSSTIVTLQGLVTFFILFNNFIPISLYVSMEFVKVLQARWLIDQDLKMYHEESDTCASARTSSLNEELGQVEYIFSDKTGTLTQNVMEFFKFSVNGVSYGRGVTEVERKMKTLNKSTPKSPSTPLKQVKDKPFHDERIDDGKWENQKDKDELAKFFTLLAVCHTVIPERSESDPNDITYQASSPDEYALVKAASQFGFKFLSRTPNQITIQVNDDKKQTFDVLNILEFNSTRKRMSVIIKDVTSKKIYLQTKGADSEIFKLLKPNQNQVHSTKEHLKQFAEQGLRTLLCAQVELDPKEYQKWDQEVYQPATTALKDREEELTKASQQIEKDLELIGATAIEDKLQDGVSDTIECLADAGIKIWVLTGDKQETAINIGYSCSILSNEMDILILNQTDGDGLRRELERGMEGLLRGEEEEKKETAVVIDGACMEIFLKDVHSKK</sequence>
<dbReference type="InterPro" id="IPR023298">
    <property type="entry name" value="ATPase_P-typ_TM_dom_sf"/>
</dbReference>
<evidence type="ECO:0000256" key="2">
    <source>
        <dbReference type="ARBA" id="ARBA00004236"/>
    </source>
</evidence>
<comment type="catalytic activity">
    <reaction evidence="15">
        <text>ATP + H2O + phospholipidSide 1 = ADP + phosphate + phospholipidSide 2.</text>
        <dbReference type="EC" id="7.6.2.1"/>
    </reaction>
</comment>
<dbReference type="PROSITE" id="PS00154">
    <property type="entry name" value="ATPASE_E1_E2"/>
    <property type="match status" value="1"/>
</dbReference>
<feature type="binding site" evidence="13">
    <location>
        <position position="405"/>
    </location>
    <ligand>
        <name>ATP</name>
        <dbReference type="ChEBI" id="CHEBI:30616"/>
    </ligand>
</feature>
<dbReference type="InterPro" id="IPR006539">
    <property type="entry name" value="P-type_ATPase_IV"/>
</dbReference>
<comment type="cofactor">
    <cofactor evidence="14">
        <name>Mg(2+)</name>
        <dbReference type="ChEBI" id="CHEBI:18420"/>
    </cofactor>
</comment>
<evidence type="ECO:0000256" key="13">
    <source>
        <dbReference type="PIRSR" id="PIRSR606539-2"/>
    </source>
</evidence>